<dbReference type="PROSITE" id="PS50297">
    <property type="entry name" value="ANK_REP_REGION"/>
    <property type="match status" value="2"/>
</dbReference>
<evidence type="ECO:0000313" key="8">
    <source>
        <dbReference type="EMBL" id="CAI8034966.1"/>
    </source>
</evidence>
<evidence type="ECO:0000256" key="3">
    <source>
        <dbReference type="ARBA" id="ARBA00023043"/>
    </source>
</evidence>
<dbReference type="SMART" id="SM00248">
    <property type="entry name" value="ANK"/>
    <property type="match status" value="6"/>
</dbReference>
<dbReference type="InterPro" id="IPR000488">
    <property type="entry name" value="Death_dom"/>
</dbReference>
<dbReference type="SUPFAM" id="SSF48403">
    <property type="entry name" value="Ankyrin repeat"/>
    <property type="match status" value="1"/>
</dbReference>
<feature type="repeat" description="ANK" evidence="5">
    <location>
        <begin position="385"/>
        <end position="417"/>
    </location>
</feature>
<dbReference type="EMBL" id="CASHTH010002763">
    <property type="protein sequence ID" value="CAI8034966.1"/>
    <property type="molecule type" value="Genomic_DNA"/>
</dbReference>
<dbReference type="InterPro" id="IPR036770">
    <property type="entry name" value="Ankyrin_rpt-contain_sf"/>
</dbReference>
<dbReference type="InterPro" id="IPR011029">
    <property type="entry name" value="DEATH-like_dom_sf"/>
</dbReference>
<evidence type="ECO:0000256" key="5">
    <source>
        <dbReference type="PROSITE-ProRule" id="PRU00023"/>
    </source>
</evidence>
<feature type="region of interest" description="Disordered" evidence="6">
    <location>
        <begin position="51"/>
        <end position="101"/>
    </location>
</feature>
<evidence type="ECO:0000256" key="4">
    <source>
        <dbReference type="ARBA" id="ARBA00023212"/>
    </source>
</evidence>
<dbReference type="InterPro" id="IPR050776">
    <property type="entry name" value="Ank_Repeat/CDKN_Inhibitor"/>
</dbReference>
<gene>
    <name evidence="8" type="ORF">GBAR_LOCUS19633</name>
</gene>
<keyword evidence="4" id="KW-0963">Cytoplasm</keyword>
<dbReference type="SUPFAM" id="SSF57850">
    <property type="entry name" value="RING/U-box"/>
    <property type="match status" value="1"/>
</dbReference>
<dbReference type="Gene3D" id="3.30.40.10">
    <property type="entry name" value="Zinc/RING finger domain, C3HC4 (zinc finger)"/>
    <property type="match status" value="1"/>
</dbReference>
<dbReference type="PROSITE" id="PS50017">
    <property type="entry name" value="DEATH_DOMAIN"/>
    <property type="match status" value="1"/>
</dbReference>
<feature type="region of interest" description="Disordered" evidence="6">
    <location>
        <begin position="692"/>
        <end position="732"/>
    </location>
</feature>
<reference evidence="8" key="1">
    <citation type="submission" date="2023-03" db="EMBL/GenBank/DDBJ databases">
        <authorList>
            <person name="Steffen K."/>
            <person name="Cardenas P."/>
        </authorList>
    </citation>
    <scope>NUCLEOTIDE SEQUENCE</scope>
</reference>
<dbReference type="PROSITE" id="PS50088">
    <property type="entry name" value="ANK_REPEAT"/>
    <property type="match status" value="3"/>
</dbReference>
<feature type="non-terminal residue" evidence="8">
    <location>
        <position position="1"/>
    </location>
</feature>
<keyword evidence="4" id="KW-0206">Cytoskeleton</keyword>
<evidence type="ECO:0000313" key="9">
    <source>
        <dbReference type="Proteomes" id="UP001174909"/>
    </source>
</evidence>
<dbReference type="Proteomes" id="UP001174909">
    <property type="component" value="Unassembled WGS sequence"/>
</dbReference>
<dbReference type="AlphaFoldDB" id="A0AA35SU11"/>
<comment type="subcellular location">
    <subcellularLocation>
        <location evidence="1">Cytoplasm</location>
        <location evidence="1">Cytoskeleton</location>
    </subcellularLocation>
</comment>
<dbReference type="InterPro" id="IPR002110">
    <property type="entry name" value="Ankyrin_rpt"/>
</dbReference>
<dbReference type="Pfam" id="PF12796">
    <property type="entry name" value="Ank_2"/>
    <property type="match status" value="2"/>
</dbReference>
<evidence type="ECO:0000256" key="2">
    <source>
        <dbReference type="ARBA" id="ARBA00022737"/>
    </source>
</evidence>
<dbReference type="CDD" id="cd01670">
    <property type="entry name" value="Death"/>
    <property type="match status" value="1"/>
</dbReference>
<dbReference type="Gene3D" id="1.25.40.20">
    <property type="entry name" value="Ankyrin repeat-containing domain"/>
    <property type="match status" value="2"/>
</dbReference>
<evidence type="ECO:0000256" key="1">
    <source>
        <dbReference type="ARBA" id="ARBA00004245"/>
    </source>
</evidence>
<dbReference type="Pfam" id="PF00791">
    <property type="entry name" value="ZU5"/>
    <property type="match status" value="1"/>
</dbReference>
<dbReference type="Gene3D" id="1.10.533.10">
    <property type="entry name" value="Death Domain, Fas"/>
    <property type="match status" value="1"/>
</dbReference>
<sequence length="826" mass="92720">PLAQKIPCIRLLVIIANHHHARRGVVYAPRYAPSRKEQGVSRVASHWPARPLIDRPMDKPSAPVRTGGEAAPKTGEKSLGSGEDSTKQLEPSSEESDLFVERPPDDFFCPVTKGLLLQPHRTECCGKRLSREAATRIRSERKACPMCREFNWSTVLDRHLQRQVQALRVFCHYKTSECEWQGEILGLLPHVLADHEGKFSVPFINEIGNTEYSGDVINLMQAVYSRDKEEVKSLLSKRADPNAFPLMIEFSPLMQASKVGTVEIARLLLNAGANPNLANDEGQTALIIASTHGHCDVAELLLEKGANPDMQNNDRWTALMAAVYSNHNNIALKVIEAGATPHIQDKNYTNALLLAVDKESEEVLNALLDHVDLRFPFQLDIQDSRGDTTLIMACRKRNLKLVRRLLSMKANPNISNFNGETPRIIARKLDEKGVLQELSDNHVTSELVKLSPLETELEEAAPLSALQILEGDNIIVSGAPLLNKQSFVYTGRKMAFFWEDAGINLHFPAAACEEEIKISVKVLTNVEDNCIMPDGYRLMPFASAVYKITASAKLSAPVKVRMQHCAVVDKEGSLVHIVAHCTSPYRFKLLHKGKFPLGDTYEPPNQEGWRIKMEPYPSKLNIHSILKYERGCVIPKIELEPEWIKDDEQPKEKKVYIRVEGGNVKSIPLSCKPPEQPQDRPQLSLHQLQEQPANEYHPPPQGQQPPNEPQPNQYDSQQKRSATPTLPRLQRFPNLSGDDCINIIERIGIKHRELGISILKDDTGAVNDAIEAQYRPDQNRITEAILQRWLEGTGRTPQSWATLITVLREIELNVLAQEIEDNLHGE</sequence>
<organism evidence="8 9">
    <name type="scientific">Geodia barretti</name>
    <name type="common">Barrett's horny sponge</name>
    <dbReference type="NCBI Taxonomy" id="519541"/>
    <lineage>
        <taxon>Eukaryota</taxon>
        <taxon>Metazoa</taxon>
        <taxon>Porifera</taxon>
        <taxon>Demospongiae</taxon>
        <taxon>Heteroscleromorpha</taxon>
        <taxon>Tetractinellida</taxon>
        <taxon>Astrophorina</taxon>
        <taxon>Geodiidae</taxon>
        <taxon>Geodia</taxon>
    </lineage>
</organism>
<dbReference type="GO" id="GO:0007165">
    <property type="term" value="P:signal transduction"/>
    <property type="evidence" value="ECO:0007669"/>
    <property type="project" value="InterPro"/>
</dbReference>
<comment type="caution">
    <text evidence="8">The sequence shown here is derived from an EMBL/GenBank/DDBJ whole genome shotgun (WGS) entry which is preliminary data.</text>
</comment>
<feature type="repeat" description="ANK" evidence="5">
    <location>
        <begin position="248"/>
        <end position="280"/>
    </location>
</feature>
<keyword evidence="2" id="KW-0677">Repeat</keyword>
<evidence type="ECO:0000256" key="6">
    <source>
        <dbReference type="SAM" id="MobiDB-lite"/>
    </source>
</evidence>
<feature type="domain" description="Death" evidence="7">
    <location>
        <begin position="768"/>
        <end position="823"/>
    </location>
</feature>
<feature type="compositionally biased region" description="Polar residues" evidence="6">
    <location>
        <begin position="714"/>
        <end position="724"/>
    </location>
</feature>
<dbReference type="GO" id="GO:0016020">
    <property type="term" value="C:membrane"/>
    <property type="evidence" value="ECO:0007669"/>
    <property type="project" value="UniProtKB-ARBA"/>
</dbReference>
<name>A0AA35SU11_GEOBA</name>
<protein>
    <submittedName>
        <fullName evidence="8">Ankyrin homolog</fullName>
    </submittedName>
</protein>
<keyword evidence="9" id="KW-1185">Reference proteome</keyword>
<keyword evidence="3 5" id="KW-0040">ANK repeat</keyword>
<dbReference type="GO" id="GO:0005856">
    <property type="term" value="C:cytoskeleton"/>
    <property type="evidence" value="ECO:0007669"/>
    <property type="project" value="UniProtKB-SubCell"/>
</dbReference>
<dbReference type="PANTHER" id="PTHR24201">
    <property type="entry name" value="ANK_REP_REGION DOMAIN-CONTAINING PROTEIN"/>
    <property type="match status" value="1"/>
</dbReference>
<feature type="compositionally biased region" description="Pro residues" evidence="6">
    <location>
        <begin position="697"/>
        <end position="709"/>
    </location>
</feature>
<feature type="repeat" description="ANK" evidence="5">
    <location>
        <begin position="281"/>
        <end position="313"/>
    </location>
</feature>
<dbReference type="InterPro" id="IPR000906">
    <property type="entry name" value="ZU5_dom"/>
</dbReference>
<dbReference type="InterPro" id="IPR013083">
    <property type="entry name" value="Znf_RING/FYVE/PHD"/>
</dbReference>
<evidence type="ECO:0000259" key="7">
    <source>
        <dbReference type="PROSITE" id="PS50017"/>
    </source>
</evidence>
<accession>A0AA35SU11</accession>
<proteinExistence type="predicted"/>